<evidence type="ECO:0000313" key="4">
    <source>
        <dbReference type="Proteomes" id="UP000011115"/>
    </source>
</evidence>
<dbReference type="PaxDb" id="4113-PGSC0003DMT400087894"/>
<dbReference type="HOGENOM" id="CLU_029307_1_2_1"/>
<dbReference type="PANTHER" id="PTHR33180">
    <property type="entry name" value="PHOTOSYSTEM II CP43 REACTION CENTER PROTEIN"/>
    <property type="match status" value="1"/>
</dbReference>
<organism evidence="3 4">
    <name type="scientific">Solanum tuberosum</name>
    <name type="common">Potato</name>
    <dbReference type="NCBI Taxonomy" id="4113"/>
    <lineage>
        <taxon>Eukaryota</taxon>
        <taxon>Viridiplantae</taxon>
        <taxon>Streptophyta</taxon>
        <taxon>Embryophyta</taxon>
        <taxon>Tracheophyta</taxon>
        <taxon>Spermatophyta</taxon>
        <taxon>Magnoliopsida</taxon>
        <taxon>eudicotyledons</taxon>
        <taxon>Gunneridae</taxon>
        <taxon>Pentapetalae</taxon>
        <taxon>asterids</taxon>
        <taxon>lamiids</taxon>
        <taxon>Solanales</taxon>
        <taxon>Solanaceae</taxon>
        <taxon>Solanoideae</taxon>
        <taxon>Solaneae</taxon>
        <taxon>Solanum</taxon>
    </lineage>
</organism>
<dbReference type="InParanoid" id="M1DES6"/>
<dbReference type="Pfam" id="PF20167">
    <property type="entry name" value="Transposase_32"/>
    <property type="match status" value="1"/>
</dbReference>
<feature type="domain" description="Putative plant transposon protein" evidence="2">
    <location>
        <begin position="123"/>
        <end position="273"/>
    </location>
</feature>
<dbReference type="InterPro" id="IPR046796">
    <property type="entry name" value="Transposase_32_dom"/>
</dbReference>
<sequence>MGSGSKVVNVVGVSGVNPNDTHFEAQYNEEVSFLANQGGGFCPNYPRSSGNQGWNRERDDSWRDRDREWSDHGTNWKEREGDKEMAKPKVFGGNQPPRKQARGIVINEGVEPSLKAPTKLPQTGGKEFYSTFEELVPKGKKKANAFKTMDYVVVWGKKVKCISIEINEVLGCTMDVMHYYIDLIQKKTLDDLKGWLALLISDTTPRCIEVGVPIKKRDLNVAARYWFGFISNTIMPLQNESILRHPKVACLGCILDRERLNLGLLIEQEMDMRDK</sequence>
<dbReference type="GO" id="GO:0009579">
    <property type="term" value="C:thylakoid"/>
    <property type="evidence" value="ECO:0000318"/>
    <property type="project" value="GO_Central"/>
</dbReference>
<protein>
    <recommendedName>
        <fullName evidence="2">Putative plant transposon protein domain-containing protein</fullName>
    </recommendedName>
</protein>
<evidence type="ECO:0000259" key="2">
    <source>
        <dbReference type="Pfam" id="PF20167"/>
    </source>
</evidence>
<name>M1DES6_SOLTU</name>
<feature type="compositionally biased region" description="Basic and acidic residues" evidence="1">
    <location>
        <begin position="55"/>
        <end position="87"/>
    </location>
</feature>
<reference evidence="3" key="2">
    <citation type="submission" date="2015-06" db="UniProtKB">
        <authorList>
            <consortium name="EnsemblPlants"/>
        </authorList>
    </citation>
    <scope>IDENTIFICATION</scope>
    <source>
        <strain evidence="3">DM1-3 516 R44</strain>
    </source>
</reference>
<proteinExistence type="predicted"/>
<dbReference type="AlphaFoldDB" id="M1DES6"/>
<dbReference type="Gramene" id="PGSC0003DMT400087894">
    <property type="protein sequence ID" value="PGSC0003DMT400087894"/>
    <property type="gene ID" value="PGSC0003DMG400037465"/>
</dbReference>
<feature type="region of interest" description="Disordered" evidence="1">
    <location>
        <begin position="44"/>
        <end position="98"/>
    </location>
</feature>
<evidence type="ECO:0000313" key="3">
    <source>
        <dbReference type="EnsemblPlants" id="PGSC0003DMT400087894"/>
    </source>
</evidence>
<dbReference type="EnsemblPlants" id="PGSC0003DMT400087894">
    <property type="protein sequence ID" value="PGSC0003DMT400087894"/>
    <property type="gene ID" value="PGSC0003DMG400037465"/>
</dbReference>
<dbReference type="PANTHER" id="PTHR33180:SF31">
    <property type="entry name" value="POLYPROTEIN PROTEIN"/>
    <property type="match status" value="1"/>
</dbReference>
<accession>M1DES6</accession>
<dbReference type="Proteomes" id="UP000011115">
    <property type="component" value="Unassembled WGS sequence"/>
</dbReference>
<dbReference type="GO" id="GO:0009523">
    <property type="term" value="C:photosystem II"/>
    <property type="evidence" value="ECO:0000318"/>
    <property type="project" value="GO_Central"/>
</dbReference>
<keyword evidence="4" id="KW-1185">Reference proteome</keyword>
<reference evidence="4" key="1">
    <citation type="journal article" date="2011" name="Nature">
        <title>Genome sequence and analysis of the tuber crop potato.</title>
        <authorList>
            <consortium name="The Potato Genome Sequencing Consortium"/>
        </authorList>
    </citation>
    <scope>NUCLEOTIDE SEQUENCE [LARGE SCALE GENOMIC DNA]</scope>
    <source>
        <strain evidence="4">cv. DM1-3 516 R44</strain>
    </source>
</reference>
<evidence type="ECO:0000256" key="1">
    <source>
        <dbReference type="SAM" id="MobiDB-lite"/>
    </source>
</evidence>